<sequence length="91" mass="10126">MSGYTVAFALAENIERDQAVLDSVGTAVGLSRTVRNVDRWFFALDPHTQPTEAANRMAIRSQRPGWESRRSGLRDAIRRPVGHAGAHRPSR</sequence>
<name>A0A953IGH7_SYMTR</name>
<reference evidence="2" key="1">
    <citation type="submission" date="2017-11" db="EMBL/GenBank/DDBJ databases">
        <title>Three new genomes from thermophilic consortium.</title>
        <authorList>
            <person name="Quaggio R."/>
            <person name="Amgarten D."/>
            <person name="Setubal J.C."/>
        </authorList>
    </citation>
    <scope>NUCLEOTIDE SEQUENCE</scope>
    <source>
        <strain evidence="2">ZCTH01-B2</strain>
    </source>
</reference>
<feature type="compositionally biased region" description="Basic and acidic residues" evidence="1">
    <location>
        <begin position="66"/>
        <end position="78"/>
    </location>
</feature>
<dbReference type="Proteomes" id="UP000732377">
    <property type="component" value="Unassembled WGS sequence"/>
</dbReference>
<protein>
    <submittedName>
        <fullName evidence="2">Uncharacterized protein</fullName>
    </submittedName>
</protein>
<feature type="region of interest" description="Disordered" evidence="1">
    <location>
        <begin position="62"/>
        <end position="91"/>
    </location>
</feature>
<dbReference type="AlphaFoldDB" id="A0A953IGH7"/>
<gene>
    <name evidence="2" type="ORF">CWE10_18490</name>
</gene>
<accession>A0A953IGH7</accession>
<proteinExistence type="predicted"/>
<evidence type="ECO:0000256" key="1">
    <source>
        <dbReference type="SAM" id="MobiDB-lite"/>
    </source>
</evidence>
<dbReference type="EMBL" id="PIUK01000350">
    <property type="protein sequence ID" value="MBY6278125.1"/>
    <property type="molecule type" value="Genomic_DNA"/>
</dbReference>
<evidence type="ECO:0000313" key="3">
    <source>
        <dbReference type="Proteomes" id="UP000732377"/>
    </source>
</evidence>
<comment type="caution">
    <text evidence="2">The sequence shown here is derived from an EMBL/GenBank/DDBJ whole genome shotgun (WGS) entry which is preliminary data.</text>
</comment>
<organism evidence="2 3">
    <name type="scientific">Symbiobacterium thermophilum</name>
    <dbReference type="NCBI Taxonomy" id="2734"/>
    <lineage>
        <taxon>Bacteria</taxon>
        <taxon>Bacillati</taxon>
        <taxon>Bacillota</taxon>
        <taxon>Clostridia</taxon>
        <taxon>Eubacteriales</taxon>
        <taxon>Symbiobacteriaceae</taxon>
        <taxon>Symbiobacterium</taxon>
    </lineage>
</organism>
<evidence type="ECO:0000313" key="2">
    <source>
        <dbReference type="EMBL" id="MBY6278125.1"/>
    </source>
</evidence>